<dbReference type="GeneID" id="106666455"/>
<dbReference type="InterPro" id="IPR028002">
    <property type="entry name" value="Myb_DNA-bind_5"/>
</dbReference>
<feature type="region of interest" description="Disordered" evidence="6">
    <location>
        <begin position="182"/>
        <end position="201"/>
    </location>
</feature>
<dbReference type="Proteomes" id="UP000494040">
    <property type="component" value="Unassembled WGS sequence"/>
</dbReference>
<sequence>MSKRAPNFSQLEEQILTKLVLKFASILENKKTDAVTTRKKSVCWEKITGDFNTTPGCALRSAVNLKCKYENLKKKRQWRRTHTGSEPEGNHLRTSPSMDRTLEEILECHLKEKPHQSDDAEITNIQVTPEVESCFAPKIDHVMSTNEVDISQVKVEPGSSNQTESDWTDDSVDKARNLTPTFQKSPRKHQWSDIESQSSAMKASTAETTKALQEELFHFRKQLLLEEHELQLKHMREKHSEEMKEQALKIKHMCEKHGKEMKILRKKNELCDIQILTQLK</sequence>
<organism evidence="8 9">
    <name type="scientific">Cimex lectularius</name>
    <name type="common">Bed bug</name>
    <name type="synonym">Acanthia lectularia</name>
    <dbReference type="NCBI Taxonomy" id="79782"/>
    <lineage>
        <taxon>Eukaryota</taxon>
        <taxon>Metazoa</taxon>
        <taxon>Ecdysozoa</taxon>
        <taxon>Arthropoda</taxon>
        <taxon>Hexapoda</taxon>
        <taxon>Insecta</taxon>
        <taxon>Pterygota</taxon>
        <taxon>Neoptera</taxon>
        <taxon>Paraneoptera</taxon>
        <taxon>Hemiptera</taxon>
        <taxon>Heteroptera</taxon>
        <taxon>Panheteroptera</taxon>
        <taxon>Cimicomorpha</taxon>
        <taxon>Cimicidae</taxon>
        <taxon>Cimex</taxon>
    </lineage>
</organism>
<feature type="domain" description="Myb/SANT-like DNA-binding" evidence="7">
    <location>
        <begin position="4"/>
        <end position="75"/>
    </location>
</feature>
<proteinExistence type="predicted"/>
<accession>A0A8I6RS49</accession>
<protein>
    <recommendedName>
        <fullName evidence="2">Regulatory protein zeste</fullName>
    </recommendedName>
</protein>
<evidence type="ECO:0000313" key="8">
    <source>
        <dbReference type="EnsemblMetazoa" id="XP_014249141.1"/>
    </source>
</evidence>
<dbReference type="RefSeq" id="XP_014249141.1">
    <property type="nucleotide sequence ID" value="XM_014393655.2"/>
</dbReference>
<dbReference type="AlphaFoldDB" id="A0A8I6RS49"/>
<name>A0A8I6RS49_CIMLE</name>
<dbReference type="OMA" id="NELCDIQ"/>
<reference evidence="8" key="1">
    <citation type="submission" date="2022-01" db="UniProtKB">
        <authorList>
            <consortium name="EnsemblMetazoa"/>
        </authorList>
    </citation>
    <scope>IDENTIFICATION</scope>
</reference>
<dbReference type="Pfam" id="PF13873">
    <property type="entry name" value="Myb_DNA-bind_5"/>
    <property type="match status" value="1"/>
</dbReference>
<dbReference type="EnsemblMetazoa" id="XM_014393655.2">
    <property type="protein sequence ID" value="XP_014249141.1"/>
    <property type="gene ID" value="LOC106666455"/>
</dbReference>
<evidence type="ECO:0000256" key="5">
    <source>
        <dbReference type="ARBA" id="ARBA00025466"/>
    </source>
</evidence>
<comment type="subunit">
    <text evidence="1">Self-associates forming complexes of several hundred monomers.</text>
</comment>
<dbReference type="OrthoDB" id="6626591at2759"/>
<evidence type="ECO:0000256" key="2">
    <source>
        <dbReference type="ARBA" id="ARBA00016807"/>
    </source>
</evidence>
<dbReference type="KEGG" id="clec:106666455"/>
<evidence type="ECO:0000256" key="3">
    <source>
        <dbReference type="ARBA" id="ARBA00023015"/>
    </source>
</evidence>
<comment type="function">
    <text evidence="5">Involved in transvection phenomena (= synapsis-dependent gene expression), where the synaptic pairing of chromosomes carrying genes with which zeste interacts influences the expression of these genes. Zeste binds to DNA and stimulates transcription from a nearby promoter.</text>
</comment>
<keyword evidence="9" id="KW-1185">Reference proteome</keyword>
<feature type="region of interest" description="Disordered" evidence="6">
    <location>
        <begin position="77"/>
        <end position="98"/>
    </location>
</feature>
<evidence type="ECO:0000313" key="9">
    <source>
        <dbReference type="Proteomes" id="UP000494040"/>
    </source>
</evidence>
<evidence type="ECO:0000256" key="4">
    <source>
        <dbReference type="ARBA" id="ARBA00023163"/>
    </source>
</evidence>
<keyword evidence="4" id="KW-0804">Transcription</keyword>
<evidence type="ECO:0000256" key="1">
    <source>
        <dbReference type="ARBA" id="ARBA00011764"/>
    </source>
</evidence>
<evidence type="ECO:0000259" key="7">
    <source>
        <dbReference type="Pfam" id="PF13873"/>
    </source>
</evidence>
<evidence type="ECO:0000256" key="6">
    <source>
        <dbReference type="SAM" id="MobiDB-lite"/>
    </source>
</evidence>
<keyword evidence="3" id="KW-0805">Transcription regulation</keyword>